<evidence type="ECO:0000313" key="2">
    <source>
        <dbReference type="EMBL" id="CAB3220921.1"/>
    </source>
</evidence>
<dbReference type="InterPro" id="IPR009917">
    <property type="entry name" value="SRA1/Sec31"/>
</dbReference>
<dbReference type="Proteomes" id="UP000494256">
    <property type="component" value="Unassembled WGS sequence"/>
</dbReference>
<dbReference type="GO" id="GO:0003713">
    <property type="term" value="F:transcription coactivator activity"/>
    <property type="evidence" value="ECO:0007669"/>
    <property type="project" value="InterPro"/>
</dbReference>
<gene>
    <name evidence="2" type="ORF">APLA_LOCUS547</name>
</gene>
<dbReference type="EMBL" id="CADEBD010000042">
    <property type="protein sequence ID" value="CAB3220921.1"/>
    <property type="molecule type" value="Genomic_DNA"/>
</dbReference>
<dbReference type="AlphaFoldDB" id="A0A8S0YPB0"/>
<dbReference type="PANTHER" id="PTHR18834:SF2">
    <property type="entry name" value="STEROID RECEPTOR RNA ACTIVATOR 1"/>
    <property type="match status" value="1"/>
</dbReference>
<evidence type="ECO:0000313" key="3">
    <source>
        <dbReference type="Proteomes" id="UP000494256"/>
    </source>
</evidence>
<accession>A0A8S0YPB0</accession>
<sequence>MNNSAYTPNTGVSAPIDPGWNDPPKFSYNAQVTPNRPRNILNKRVAFPMSNVTSSPAPMSPANLPPMPQVFSPPPVVPLTSTIQQEQIDIDSESTLKEVKAIFINLLDSSIELGNKADDIRRRIDVMENMWTSGKLNSRIFMQMRNLAYALQDDTPRKADDIHRALMVDHVSAVGTWMPGIKQLIHHCIARSELLSIDKE</sequence>
<feature type="domain" description="SRA1/Sec31" evidence="1">
    <location>
        <begin position="61"/>
        <end position="186"/>
    </location>
</feature>
<dbReference type="Gene3D" id="1.20.940.10">
    <property type="entry name" value="Functional domain of the splicing factor Prp18"/>
    <property type="match status" value="1"/>
</dbReference>
<proteinExistence type="predicted"/>
<protein>
    <recommendedName>
        <fullName evidence="1">SRA1/Sec31 domain-containing protein</fullName>
    </recommendedName>
</protein>
<dbReference type="Pfam" id="PF07304">
    <property type="entry name" value="SRA1"/>
    <property type="match status" value="1"/>
</dbReference>
<dbReference type="PANTHER" id="PTHR18834">
    <property type="entry name" value="STEROID RECEPTOR RNA ACTIVATOR 1"/>
    <property type="match status" value="1"/>
</dbReference>
<evidence type="ECO:0000259" key="1">
    <source>
        <dbReference type="Pfam" id="PF07304"/>
    </source>
</evidence>
<dbReference type="GO" id="GO:0005634">
    <property type="term" value="C:nucleus"/>
    <property type="evidence" value="ECO:0007669"/>
    <property type="project" value="TreeGrafter"/>
</dbReference>
<comment type="caution">
    <text evidence="2">The sequence shown here is derived from an EMBL/GenBank/DDBJ whole genome shotgun (WGS) entry which is preliminary data.</text>
</comment>
<reference evidence="2 3" key="1">
    <citation type="submission" date="2020-04" db="EMBL/GenBank/DDBJ databases">
        <authorList>
            <person name="Wallbank WR R."/>
            <person name="Pardo Diaz C."/>
            <person name="Kozak K."/>
            <person name="Martin S."/>
            <person name="Jiggins C."/>
            <person name="Moest M."/>
            <person name="Warren A I."/>
            <person name="Byers J.R.P. K."/>
            <person name="Montejo-Kovacevich G."/>
            <person name="Yen C E."/>
        </authorList>
    </citation>
    <scope>NUCLEOTIDE SEQUENCE [LARGE SCALE GENOMIC DNA]</scope>
</reference>
<dbReference type="GO" id="GO:0006357">
    <property type="term" value="P:regulation of transcription by RNA polymerase II"/>
    <property type="evidence" value="ECO:0007669"/>
    <property type="project" value="InterPro"/>
</dbReference>
<dbReference type="OrthoDB" id="6593286at2759"/>
<dbReference type="InterPro" id="IPR040243">
    <property type="entry name" value="Steroid_recept_RNA_1"/>
</dbReference>
<name>A0A8S0YPB0_ARCPL</name>
<organism evidence="2 3">
    <name type="scientific">Arctia plantaginis</name>
    <name type="common">Wood tiger moth</name>
    <name type="synonym">Phalaena plantaginis</name>
    <dbReference type="NCBI Taxonomy" id="874455"/>
    <lineage>
        <taxon>Eukaryota</taxon>
        <taxon>Metazoa</taxon>
        <taxon>Ecdysozoa</taxon>
        <taxon>Arthropoda</taxon>
        <taxon>Hexapoda</taxon>
        <taxon>Insecta</taxon>
        <taxon>Pterygota</taxon>
        <taxon>Neoptera</taxon>
        <taxon>Endopterygota</taxon>
        <taxon>Lepidoptera</taxon>
        <taxon>Glossata</taxon>
        <taxon>Ditrysia</taxon>
        <taxon>Noctuoidea</taxon>
        <taxon>Erebidae</taxon>
        <taxon>Arctiinae</taxon>
        <taxon>Arctia</taxon>
    </lineage>
</organism>